<keyword evidence="5 10" id="KW-0732">Signal</keyword>
<dbReference type="InterPro" id="IPR037066">
    <property type="entry name" value="Plug_dom_sf"/>
</dbReference>
<accession>A0A3S9VW18</accession>
<protein>
    <submittedName>
        <fullName evidence="12">TonB-dependent receptor</fullName>
    </submittedName>
</protein>
<evidence type="ECO:0000256" key="1">
    <source>
        <dbReference type="ARBA" id="ARBA00004571"/>
    </source>
</evidence>
<evidence type="ECO:0000256" key="2">
    <source>
        <dbReference type="ARBA" id="ARBA00022448"/>
    </source>
</evidence>
<proteinExistence type="predicted"/>
<dbReference type="SUPFAM" id="SSF56935">
    <property type="entry name" value="Porins"/>
    <property type="match status" value="1"/>
</dbReference>
<reference evidence="12 13" key="1">
    <citation type="submission" date="2018-10" db="EMBL/GenBank/DDBJ databases">
        <title>Butyricimonas faecalis sp. nov., isolated from human faeces and emended description of the genus Butyricimonas.</title>
        <authorList>
            <person name="Le Roy T."/>
            <person name="Van der Smissen P."/>
            <person name="Paquot A."/>
            <person name="Delzenne N."/>
            <person name="Muccioli G."/>
            <person name="Collet J.-F."/>
            <person name="Cani P.D."/>
        </authorList>
    </citation>
    <scope>NUCLEOTIDE SEQUENCE [LARGE SCALE GENOMIC DNA]</scope>
    <source>
        <strain evidence="12 13">H184</strain>
    </source>
</reference>
<dbReference type="Pfam" id="PF00593">
    <property type="entry name" value="TonB_dep_Rec_b-barrel"/>
    <property type="match status" value="1"/>
</dbReference>
<evidence type="ECO:0000256" key="9">
    <source>
        <dbReference type="ARBA" id="ARBA00023237"/>
    </source>
</evidence>
<keyword evidence="2" id="KW-0813">Transport</keyword>
<dbReference type="Gene3D" id="2.170.130.10">
    <property type="entry name" value="TonB-dependent receptor, plug domain"/>
    <property type="match status" value="1"/>
</dbReference>
<dbReference type="OrthoDB" id="1109239at2"/>
<dbReference type="InterPro" id="IPR036942">
    <property type="entry name" value="Beta-barrel_TonB_sf"/>
</dbReference>
<keyword evidence="13" id="KW-1185">Reference proteome</keyword>
<dbReference type="InterPro" id="IPR008969">
    <property type="entry name" value="CarboxyPept-like_regulatory"/>
</dbReference>
<dbReference type="PANTHER" id="PTHR30069:SF29">
    <property type="entry name" value="HEMOGLOBIN AND HEMOGLOBIN-HAPTOGLOBIN-BINDING PROTEIN 1-RELATED"/>
    <property type="match status" value="1"/>
</dbReference>
<dbReference type="InterPro" id="IPR000531">
    <property type="entry name" value="Beta-barrel_TonB"/>
</dbReference>
<dbReference type="Proteomes" id="UP000270673">
    <property type="component" value="Chromosome"/>
</dbReference>
<evidence type="ECO:0000256" key="6">
    <source>
        <dbReference type="ARBA" id="ARBA00023077"/>
    </source>
</evidence>
<organism evidence="12 13">
    <name type="scientific">Butyricimonas faecalis</name>
    <dbReference type="NCBI Taxonomy" id="2093856"/>
    <lineage>
        <taxon>Bacteria</taxon>
        <taxon>Pseudomonadati</taxon>
        <taxon>Bacteroidota</taxon>
        <taxon>Bacteroidia</taxon>
        <taxon>Bacteroidales</taxon>
        <taxon>Odoribacteraceae</taxon>
        <taxon>Butyricimonas</taxon>
    </lineage>
</organism>
<evidence type="ECO:0000313" key="12">
    <source>
        <dbReference type="EMBL" id="AZS30738.1"/>
    </source>
</evidence>
<dbReference type="GO" id="GO:0044718">
    <property type="term" value="P:siderophore transmembrane transport"/>
    <property type="evidence" value="ECO:0007669"/>
    <property type="project" value="TreeGrafter"/>
</dbReference>
<keyword evidence="3" id="KW-1134">Transmembrane beta strand</keyword>
<evidence type="ECO:0000259" key="11">
    <source>
        <dbReference type="Pfam" id="PF00593"/>
    </source>
</evidence>
<dbReference type="PANTHER" id="PTHR30069">
    <property type="entry name" value="TONB-DEPENDENT OUTER MEMBRANE RECEPTOR"/>
    <property type="match status" value="1"/>
</dbReference>
<evidence type="ECO:0000256" key="7">
    <source>
        <dbReference type="ARBA" id="ARBA00023136"/>
    </source>
</evidence>
<dbReference type="KEGG" id="buy:D8S85_15075"/>
<dbReference type="AlphaFoldDB" id="A0A3S9VW18"/>
<keyword evidence="6" id="KW-0798">TonB box</keyword>
<dbReference type="InterPro" id="IPR039426">
    <property type="entry name" value="TonB-dep_rcpt-like"/>
</dbReference>
<evidence type="ECO:0000256" key="3">
    <source>
        <dbReference type="ARBA" id="ARBA00022452"/>
    </source>
</evidence>
<keyword evidence="7" id="KW-0472">Membrane</keyword>
<evidence type="ECO:0000256" key="10">
    <source>
        <dbReference type="SAM" id="SignalP"/>
    </source>
</evidence>
<keyword evidence="4" id="KW-0812">Transmembrane</keyword>
<dbReference type="SUPFAM" id="SSF49464">
    <property type="entry name" value="Carboxypeptidase regulatory domain-like"/>
    <property type="match status" value="1"/>
</dbReference>
<feature type="signal peptide" evidence="10">
    <location>
        <begin position="1"/>
        <end position="18"/>
    </location>
</feature>
<keyword evidence="9" id="KW-0998">Cell outer membrane</keyword>
<sequence>MKNLFIIMCLLASVGIQAQTIKGRVMEETEDGEVALPGANVYWVGTSKGSVSDANGEFKIKWEKVGKLVVSFIGYRSDTIEVKSTDKFVTCTLRSGEQLDEVSVAARKQSTVMSTQGPLIEQLITGEELCKAACCNLGESFETNASVDVSYADAVTGAKQIQLLGLTGKYVQMMTENMPNFRGLASLYGLTYIPGPWMSAISVSKGTGSVINGYESMAGQISVDYKKPRDPELLSANVFTSSEGMYEFNSNFSIKFSDKWSTMFLLHGDWMKEAHDGNKDGFVDMPEKTQYNVMNRWAYKDDTWYLQFGGKFIDEERNGGQTSHDGHAMIDEKYGLYKIGIDTRRYEAFLKLGYLMPQYENTSMAILVNYSDHTQDSYYGPKMYNAGQKSLFVNYIYQSIFGTNPSQMYSAGLSFNYDKYDEDFRDPVFNYGEDISTDFINMKREERVPGAFFQYTGEFLDQRFIVMAGLRYDYHNIFGSIWTPRAHIMYKPDEFTSIKATFGRGLRTPNILAENSYLLASAANFYVNGELLGKNPALLDDLKMEDSWNFGANVNRKFELFGRTLNINLDYYHTKFNDQVVVDNETAYNKVNFYNLDGKSYSNCYQVEVKYELIPRLEATLAYRYNDVKTTINGDLKRTPLTSRYKGLVNLSYFTNLKKWQFDFTTQFNGSGRLPEQGGIADEYRVASRFDDFQIMNAQVTKYFRLWSIYAGCENIGDFTQKNPIVNSHHPWSDTFDSSKVWGPLHGRKFYIGLRFALDRKE</sequence>
<dbReference type="Gene3D" id="2.40.170.20">
    <property type="entry name" value="TonB-dependent receptor, beta-barrel domain"/>
    <property type="match status" value="1"/>
</dbReference>
<feature type="domain" description="TonB-dependent receptor-like beta-barrel" evidence="11">
    <location>
        <begin position="291"/>
        <end position="716"/>
    </location>
</feature>
<evidence type="ECO:0000256" key="4">
    <source>
        <dbReference type="ARBA" id="ARBA00022692"/>
    </source>
</evidence>
<evidence type="ECO:0000256" key="5">
    <source>
        <dbReference type="ARBA" id="ARBA00022729"/>
    </source>
</evidence>
<dbReference type="RefSeq" id="WP_106481378.1">
    <property type="nucleotide sequence ID" value="NZ_CP032819.1"/>
</dbReference>
<comment type="subcellular location">
    <subcellularLocation>
        <location evidence="1">Cell outer membrane</location>
        <topology evidence="1">Multi-pass membrane protein</topology>
    </subcellularLocation>
</comment>
<dbReference type="Gene3D" id="2.60.40.1120">
    <property type="entry name" value="Carboxypeptidase-like, regulatory domain"/>
    <property type="match status" value="1"/>
</dbReference>
<dbReference type="GO" id="GO:0015344">
    <property type="term" value="F:siderophore uptake transmembrane transporter activity"/>
    <property type="evidence" value="ECO:0007669"/>
    <property type="project" value="TreeGrafter"/>
</dbReference>
<evidence type="ECO:0000256" key="8">
    <source>
        <dbReference type="ARBA" id="ARBA00023170"/>
    </source>
</evidence>
<dbReference type="GO" id="GO:0009279">
    <property type="term" value="C:cell outer membrane"/>
    <property type="evidence" value="ECO:0007669"/>
    <property type="project" value="UniProtKB-SubCell"/>
</dbReference>
<name>A0A3S9VW18_9BACT</name>
<dbReference type="EMBL" id="CP032819">
    <property type="protein sequence ID" value="AZS30738.1"/>
    <property type="molecule type" value="Genomic_DNA"/>
</dbReference>
<gene>
    <name evidence="12" type="ORF">D8S85_15075</name>
</gene>
<feature type="chain" id="PRO_5019380142" evidence="10">
    <location>
        <begin position="19"/>
        <end position="762"/>
    </location>
</feature>
<dbReference type="Pfam" id="PF13715">
    <property type="entry name" value="CarbopepD_reg_2"/>
    <property type="match status" value="1"/>
</dbReference>
<evidence type="ECO:0000313" key="13">
    <source>
        <dbReference type="Proteomes" id="UP000270673"/>
    </source>
</evidence>
<keyword evidence="8 12" id="KW-0675">Receptor</keyword>